<name>A0ABD3QKD7_9STRA</name>
<sequence>MLRPKKKAEDGASGEQLQEVTKAAKGAMKYMGKAMNAVAGGGGAEEDNGERVTVIVFKLLDLAKIKKGVVRPRAGAAGGGAVRKVQRPAAAAPISAGRPPQRQPVRPPAPTAQVPTANLMDFHAPTPAPSAPRSLSHASSMPTNPTNSLPNETRAEKLKREYAQKASTSNRIWDEVDQRWVEGPVHNGETKLSNNNNSVGETTKSLKSITLDASNAIGKSANVANAINARVQQMEDSKQKAISELRQREAQKASADAEEESVRIRLEPKLKAWSEEHGKKKQLRALLANLHTILWEGSGWKPITLADVLDDSKVKKVYHKASRVVHPDKTGGLDAEKRFVAKRVFDALTQAKVEFDSGAK</sequence>
<evidence type="ECO:0000256" key="2">
    <source>
        <dbReference type="SAM" id="MobiDB-lite"/>
    </source>
</evidence>
<feature type="region of interest" description="Disordered" evidence="2">
    <location>
        <begin position="74"/>
        <end position="153"/>
    </location>
</feature>
<dbReference type="InterPro" id="IPR001623">
    <property type="entry name" value="DnaJ_domain"/>
</dbReference>
<keyword evidence="4" id="KW-1185">Reference proteome</keyword>
<dbReference type="CDD" id="cd06257">
    <property type="entry name" value="DnaJ"/>
    <property type="match status" value="1"/>
</dbReference>
<evidence type="ECO:0000313" key="3">
    <source>
        <dbReference type="EMBL" id="KAL3800949.1"/>
    </source>
</evidence>
<evidence type="ECO:0000313" key="4">
    <source>
        <dbReference type="Proteomes" id="UP001530400"/>
    </source>
</evidence>
<feature type="compositionally biased region" description="Polar residues" evidence="2">
    <location>
        <begin position="136"/>
        <end position="151"/>
    </location>
</feature>
<keyword evidence="1" id="KW-0175">Coiled coil</keyword>
<feature type="coiled-coil region" evidence="1">
    <location>
        <begin position="224"/>
        <end position="258"/>
    </location>
</feature>
<protein>
    <recommendedName>
        <fullName evidence="5">J domain-containing protein</fullName>
    </recommendedName>
</protein>
<reference evidence="3 4" key="1">
    <citation type="submission" date="2024-10" db="EMBL/GenBank/DDBJ databases">
        <title>Updated reference genomes for cyclostephanoid diatoms.</title>
        <authorList>
            <person name="Roberts W.R."/>
            <person name="Alverson A.J."/>
        </authorList>
    </citation>
    <scope>NUCLEOTIDE SEQUENCE [LARGE SCALE GENOMIC DNA]</scope>
    <source>
        <strain evidence="3 4">AJA010-31</strain>
    </source>
</reference>
<dbReference type="Gene3D" id="1.10.287.110">
    <property type="entry name" value="DnaJ domain"/>
    <property type="match status" value="1"/>
</dbReference>
<organism evidence="3 4">
    <name type="scientific">Cyclotella atomus</name>
    <dbReference type="NCBI Taxonomy" id="382360"/>
    <lineage>
        <taxon>Eukaryota</taxon>
        <taxon>Sar</taxon>
        <taxon>Stramenopiles</taxon>
        <taxon>Ochrophyta</taxon>
        <taxon>Bacillariophyta</taxon>
        <taxon>Coscinodiscophyceae</taxon>
        <taxon>Thalassiosirophycidae</taxon>
        <taxon>Stephanodiscales</taxon>
        <taxon>Stephanodiscaceae</taxon>
        <taxon>Cyclotella</taxon>
    </lineage>
</organism>
<evidence type="ECO:0008006" key="5">
    <source>
        <dbReference type="Google" id="ProtNLM"/>
    </source>
</evidence>
<dbReference type="AlphaFoldDB" id="A0ABD3QKD7"/>
<dbReference type="PANTHER" id="PTHR23172:SF19">
    <property type="entry name" value="J DOMAIN-CONTAINING PROTEIN"/>
    <property type="match status" value="1"/>
</dbReference>
<accession>A0ABD3QKD7</accession>
<dbReference type="PANTHER" id="PTHR23172">
    <property type="entry name" value="AUXILIN/CYCLIN G-ASSOCIATED KINASE-RELATED"/>
    <property type="match status" value="1"/>
</dbReference>
<gene>
    <name evidence="3" type="ORF">ACHAWO_001550</name>
</gene>
<comment type="caution">
    <text evidence="3">The sequence shown here is derived from an EMBL/GenBank/DDBJ whole genome shotgun (WGS) entry which is preliminary data.</text>
</comment>
<feature type="compositionally biased region" description="Pro residues" evidence="2">
    <location>
        <begin position="101"/>
        <end position="110"/>
    </location>
</feature>
<evidence type="ECO:0000256" key="1">
    <source>
        <dbReference type="SAM" id="Coils"/>
    </source>
</evidence>
<dbReference type="Proteomes" id="UP001530400">
    <property type="component" value="Unassembled WGS sequence"/>
</dbReference>
<dbReference type="SUPFAM" id="SSF46565">
    <property type="entry name" value="Chaperone J-domain"/>
    <property type="match status" value="1"/>
</dbReference>
<proteinExistence type="predicted"/>
<dbReference type="EMBL" id="JALLPJ020000148">
    <property type="protein sequence ID" value="KAL3800949.1"/>
    <property type="molecule type" value="Genomic_DNA"/>
</dbReference>
<dbReference type="InterPro" id="IPR036869">
    <property type="entry name" value="J_dom_sf"/>
</dbReference>